<dbReference type="EMBL" id="LN859563">
    <property type="protein sequence ID" value="CDQ07399.1"/>
    <property type="molecule type" value="Genomic_DNA"/>
</dbReference>
<evidence type="ECO:0000313" key="1">
    <source>
        <dbReference type="EMBL" id="CDQ07399.1"/>
    </source>
</evidence>
<organism evidence="1">
    <name type="scientific">Brugia malayi</name>
    <name type="common">Filarial nematode worm</name>
    <dbReference type="NCBI Taxonomy" id="6279"/>
    <lineage>
        <taxon>Eukaryota</taxon>
        <taxon>Metazoa</taxon>
        <taxon>Ecdysozoa</taxon>
        <taxon>Nematoda</taxon>
        <taxon>Chromadorea</taxon>
        <taxon>Rhabditida</taxon>
        <taxon>Spirurina</taxon>
        <taxon>Spiruromorpha</taxon>
        <taxon>Filarioidea</taxon>
        <taxon>Onchocercidae</taxon>
        <taxon>Brugia</taxon>
    </lineage>
</organism>
<protein>
    <submittedName>
        <fullName evidence="1">Bm11672</fullName>
    </submittedName>
</protein>
<feature type="non-terminal residue" evidence="1">
    <location>
        <position position="1"/>
    </location>
</feature>
<gene>
    <name evidence="1" type="primary">Bm11672</name>
    <name evidence="1" type="ORF">BM_Bm11672</name>
</gene>
<dbReference type="AlphaFoldDB" id="A0A1I9GAA6"/>
<proteinExistence type="predicted"/>
<accession>A0A1I9GAA6</accession>
<sequence length="89" mass="10247">RIRVHDWHGRKHGNWHADMVLEQELRAHITTTATWCVCVCVCVRAHVNADTPGLEKMSDHVELGLQGAVNCMMWMLGKDWGSRKEQRVL</sequence>
<reference evidence="1" key="2">
    <citation type="submission" date="2012-12" db="EMBL/GenBank/DDBJ databases">
        <authorList>
            <consortium name="WormBase Consortium"/>
            <person name="Ghedin E."/>
            <person name="Paulini M."/>
        </authorList>
    </citation>
    <scope>NUCLEOTIDE SEQUENCE</scope>
    <source>
        <strain evidence="1">FR3</strain>
    </source>
</reference>
<name>A0A1I9GAA6_BRUMA</name>
<reference evidence="1" key="1">
    <citation type="journal article" date="2007" name="Science">
        <title>Draft genome of the filarial nematode parasite Brugia malayi.</title>
        <authorList>
            <person name="Ghedin E."/>
            <person name="Wang S."/>
            <person name="Spiro D."/>
            <person name="Caler E."/>
            <person name="Zhao Q."/>
            <person name="Crabtree J."/>
            <person name="Allen J.E."/>
            <person name="Delcher A.L."/>
            <person name="Guiliano D.B."/>
            <person name="Miranda-Saavedra D."/>
            <person name="Angiuoli S.V."/>
            <person name="Creasy T."/>
            <person name="Amedeo P."/>
            <person name="Haas B."/>
            <person name="El-Sayed N.M."/>
            <person name="Wortman J.R."/>
            <person name="Feldblyum T."/>
            <person name="Tallon L."/>
            <person name="Schatz M."/>
            <person name="Shumway M."/>
            <person name="Koo H."/>
            <person name="Salzberg S.L."/>
            <person name="Schobel S."/>
            <person name="Pertea M."/>
            <person name="Pop M."/>
            <person name="White O."/>
            <person name="Barton G.J."/>
            <person name="Carlow C.K."/>
            <person name="Crawford M.J."/>
            <person name="Daub J."/>
            <person name="Dimmic M.W."/>
            <person name="Estes C.F."/>
            <person name="Foster J.M."/>
            <person name="Ganatra M."/>
            <person name="Gregory W.F."/>
            <person name="Johnson N.M."/>
            <person name="Jin J."/>
            <person name="Komuniecki R."/>
            <person name="Korf I."/>
            <person name="Kumar S."/>
            <person name="Laney S."/>
            <person name="Li B.W."/>
            <person name="Li W."/>
            <person name="Lindblom T.H."/>
            <person name="Lustigman S."/>
            <person name="Ma D."/>
            <person name="Maina C.V."/>
            <person name="Martin D.M."/>
            <person name="McCarter J.P."/>
            <person name="McReynolds L."/>
            <person name="Mitreva M."/>
            <person name="Nutman T.B."/>
            <person name="Parkinson J."/>
            <person name="Peregrin-Alvarez J.M."/>
            <person name="Poole C."/>
            <person name="Ren Q."/>
            <person name="Saunders L."/>
            <person name="Sluder A.E."/>
            <person name="Smith K."/>
            <person name="Stanke M."/>
            <person name="Unnasch T.R."/>
            <person name="Ware J."/>
            <person name="Wei A.D."/>
            <person name="Weil G."/>
            <person name="Williams D.J."/>
            <person name="Zhang Y."/>
            <person name="Williams S.A."/>
            <person name="Fraser-Liggett C."/>
            <person name="Slatko B."/>
            <person name="Blaxter M.L."/>
            <person name="Scott A.L."/>
        </authorList>
    </citation>
    <scope>NUCLEOTIDE SEQUENCE</scope>
    <source>
        <strain evidence="1">FR3</strain>
    </source>
</reference>